<dbReference type="SUPFAM" id="SSF52218">
    <property type="entry name" value="Flavoproteins"/>
    <property type="match status" value="1"/>
</dbReference>
<dbReference type="GO" id="GO:0016491">
    <property type="term" value="F:oxidoreductase activity"/>
    <property type="evidence" value="ECO:0007669"/>
    <property type="project" value="UniProtKB-KW"/>
</dbReference>
<protein>
    <submittedName>
        <fullName evidence="4">NADPH-dependent FMN reductase</fullName>
        <ecNumber evidence="4">1.-.-.-</ecNumber>
    </submittedName>
</protein>
<dbReference type="EC" id="1.-.-.-" evidence="4"/>
<gene>
    <name evidence="4" type="ORF">ACERLL_09470</name>
</gene>
<comment type="cofactor">
    <cofactor evidence="1">
        <name>FMN</name>
        <dbReference type="ChEBI" id="CHEBI:58210"/>
    </cofactor>
</comment>
<dbReference type="Gene3D" id="3.40.50.360">
    <property type="match status" value="1"/>
</dbReference>
<dbReference type="RefSeq" id="WP_373655839.1">
    <property type="nucleotide sequence ID" value="NZ_JBGUAW010000006.1"/>
</dbReference>
<keyword evidence="2" id="KW-0285">Flavoprotein</keyword>
<dbReference type="InterPro" id="IPR005025">
    <property type="entry name" value="FMN_Rdtase-like_dom"/>
</dbReference>
<dbReference type="PANTHER" id="PTHR30543">
    <property type="entry name" value="CHROMATE REDUCTASE"/>
    <property type="match status" value="1"/>
</dbReference>
<proteinExistence type="predicted"/>
<organism evidence="4 5">
    <name type="scientific">Thiohalorhabdus methylotrophus</name>
    <dbReference type="NCBI Taxonomy" id="3242694"/>
    <lineage>
        <taxon>Bacteria</taxon>
        <taxon>Pseudomonadati</taxon>
        <taxon>Pseudomonadota</taxon>
        <taxon>Gammaproteobacteria</taxon>
        <taxon>Thiohalorhabdales</taxon>
        <taxon>Thiohalorhabdaceae</taxon>
        <taxon>Thiohalorhabdus</taxon>
    </lineage>
</organism>
<accession>A0ABV4TWV6</accession>
<evidence type="ECO:0000313" key="4">
    <source>
        <dbReference type="EMBL" id="MFA9461051.1"/>
    </source>
</evidence>
<name>A0ABV4TWV6_9GAMM</name>
<evidence type="ECO:0000259" key="3">
    <source>
        <dbReference type="Pfam" id="PF03358"/>
    </source>
</evidence>
<dbReference type="InterPro" id="IPR050712">
    <property type="entry name" value="NAD(P)H-dep_reductase"/>
</dbReference>
<evidence type="ECO:0000256" key="1">
    <source>
        <dbReference type="ARBA" id="ARBA00001917"/>
    </source>
</evidence>
<keyword evidence="2" id="KW-0288">FMN</keyword>
<comment type="caution">
    <text evidence="4">The sequence shown here is derived from an EMBL/GenBank/DDBJ whole genome shotgun (WGS) entry which is preliminary data.</text>
</comment>
<sequence length="182" mass="19754">MATLLGISGSLRRGSFNTALLHAAESLAPDGVRLEIATLHGIPLFDGDVEREGVPDVVTALKDRIAECDGLLLATPEYNHSLPGPLKNAVDWLSRPQADQPRVFHGRPVALVGATPGPTGTRYAQTAWLPVIQNLGMRPWFGGAFYLSQARQAFDESGTLMDPDYRERLRGFLAGFAEFLGR</sequence>
<evidence type="ECO:0000256" key="2">
    <source>
        <dbReference type="ARBA" id="ARBA00022643"/>
    </source>
</evidence>
<dbReference type="InterPro" id="IPR029039">
    <property type="entry name" value="Flavoprotein-like_sf"/>
</dbReference>
<dbReference type="EMBL" id="JBGUAW010000006">
    <property type="protein sequence ID" value="MFA9461051.1"/>
    <property type="molecule type" value="Genomic_DNA"/>
</dbReference>
<feature type="domain" description="NADPH-dependent FMN reductase-like" evidence="3">
    <location>
        <begin position="4"/>
        <end position="151"/>
    </location>
</feature>
<dbReference type="Pfam" id="PF03358">
    <property type="entry name" value="FMN_red"/>
    <property type="match status" value="1"/>
</dbReference>
<keyword evidence="4" id="KW-0560">Oxidoreductase</keyword>
<dbReference type="PANTHER" id="PTHR30543:SF21">
    <property type="entry name" value="NAD(P)H-DEPENDENT FMN REDUCTASE LOT6"/>
    <property type="match status" value="1"/>
</dbReference>
<reference evidence="4 5" key="1">
    <citation type="submission" date="2024-08" db="EMBL/GenBank/DDBJ databases">
        <title>Whole-genome sequencing of halo(alkali)philic microorganisms from hypersaline lakes.</title>
        <authorList>
            <person name="Sorokin D.Y."/>
            <person name="Merkel A.Y."/>
            <person name="Messina E."/>
            <person name="Yakimov M."/>
        </authorList>
    </citation>
    <scope>NUCLEOTIDE SEQUENCE [LARGE SCALE GENOMIC DNA]</scope>
    <source>
        <strain evidence="4 5">Cl-TMA</strain>
    </source>
</reference>
<evidence type="ECO:0000313" key="5">
    <source>
        <dbReference type="Proteomes" id="UP001575181"/>
    </source>
</evidence>
<dbReference type="Proteomes" id="UP001575181">
    <property type="component" value="Unassembled WGS sequence"/>
</dbReference>
<keyword evidence="5" id="KW-1185">Reference proteome</keyword>